<dbReference type="GO" id="GO:0016020">
    <property type="term" value="C:membrane"/>
    <property type="evidence" value="ECO:0007669"/>
    <property type="project" value="InterPro"/>
</dbReference>
<feature type="domain" description="Histidine kinase/HSP90-like ATPase" evidence="11">
    <location>
        <begin position="291"/>
        <end position="379"/>
    </location>
</feature>
<evidence type="ECO:0000259" key="12">
    <source>
        <dbReference type="Pfam" id="PF07730"/>
    </source>
</evidence>
<dbReference type="EMBL" id="LOMT01000148">
    <property type="protein sequence ID" value="KXX86279.1"/>
    <property type="molecule type" value="Genomic_DNA"/>
</dbReference>
<dbReference type="Gene3D" id="3.30.565.10">
    <property type="entry name" value="Histidine kinase-like ATPase, C-terminal domain"/>
    <property type="match status" value="1"/>
</dbReference>
<organism evidence="13 15">
    <name type="scientific">Bacillus cereus</name>
    <dbReference type="NCBI Taxonomy" id="1396"/>
    <lineage>
        <taxon>Bacteria</taxon>
        <taxon>Bacillati</taxon>
        <taxon>Bacillota</taxon>
        <taxon>Bacilli</taxon>
        <taxon>Bacillales</taxon>
        <taxon>Bacillaceae</taxon>
        <taxon>Bacillus</taxon>
        <taxon>Bacillus cereus group</taxon>
    </lineage>
</organism>
<dbReference type="PANTHER" id="PTHR24421:SF10">
    <property type="entry name" value="NITRATE_NITRITE SENSOR PROTEIN NARQ"/>
    <property type="match status" value="1"/>
</dbReference>
<evidence type="ECO:0000256" key="4">
    <source>
        <dbReference type="ARBA" id="ARBA00022679"/>
    </source>
</evidence>
<dbReference type="InterPro" id="IPR003594">
    <property type="entry name" value="HATPase_dom"/>
</dbReference>
<dbReference type="PANTHER" id="PTHR24421">
    <property type="entry name" value="NITRATE/NITRITE SENSOR PROTEIN NARX-RELATED"/>
    <property type="match status" value="1"/>
</dbReference>
<dbReference type="CDD" id="cd16917">
    <property type="entry name" value="HATPase_UhpB-NarQ-NarX-like"/>
    <property type="match status" value="1"/>
</dbReference>
<dbReference type="RefSeq" id="WP_000409395.1">
    <property type="nucleotide sequence ID" value="NZ_CAKJVO010000016.1"/>
</dbReference>
<evidence type="ECO:0000313" key="15">
    <source>
        <dbReference type="Proteomes" id="UP000075591"/>
    </source>
</evidence>
<dbReference type="GO" id="GO:0005524">
    <property type="term" value="F:ATP binding"/>
    <property type="evidence" value="ECO:0007669"/>
    <property type="project" value="UniProtKB-KW"/>
</dbReference>
<dbReference type="SUPFAM" id="SSF55874">
    <property type="entry name" value="ATPase domain of HSP90 chaperone/DNA topoisomerase II/histidine kinase"/>
    <property type="match status" value="1"/>
</dbReference>
<feature type="transmembrane region" description="Helical" evidence="10">
    <location>
        <begin position="36"/>
        <end position="53"/>
    </location>
</feature>
<accession>A0A150AVW9</accession>
<dbReference type="GO" id="GO:0046983">
    <property type="term" value="F:protein dimerization activity"/>
    <property type="evidence" value="ECO:0007669"/>
    <property type="project" value="InterPro"/>
</dbReference>
<evidence type="ECO:0000256" key="3">
    <source>
        <dbReference type="ARBA" id="ARBA00022553"/>
    </source>
</evidence>
<sequence>MEKAFLKIIDSHAGNAIGSILICVFFYKGFAPYGTFAIWVCSVFVSIYLWMLYSPKSWWNAGRYALFASILISLSCVLYFSHPSFPNYALWPLIGFLAAAEPKWTRVTKILAAITGIVIILLLHANTFPYQETLIIIGLYVSIRSTSKLKEAYQKNQKQLKELDEAHAELQETTVLSMQYAAFAERTKLAREIHDGLGHQMTSLIIQLQALKIMLRKNPAAAQDHVEELLKVARKGMEEIRVAVKEWTSDEKDLGLTSLKGLISQVQANSLLQIEFIQAGSITEWSMEESTILYRILQESLTNVLRHSYADSVIVNVTEINGVVKLTIDDNGIYTGDKPLKYGFGLNGMIKRCQSVGGNCSFSLNEPKGLRVEAIIPIQKNGGEV</sequence>
<dbReference type="Proteomes" id="UP000075591">
    <property type="component" value="Unassembled WGS sequence"/>
</dbReference>
<evidence type="ECO:0000259" key="11">
    <source>
        <dbReference type="Pfam" id="PF02518"/>
    </source>
</evidence>
<keyword evidence="3" id="KW-0597">Phosphoprotein</keyword>
<evidence type="ECO:0000313" key="14">
    <source>
        <dbReference type="EMBL" id="OKA32417.1"/>
    </source>
</evidence>
<keyword evidence="4" id="KW-0808">Transferase</keyword>
<keyword evidence="10" id="KW-0812">Transmembrane</keyword>
<keyword evidence="10" id="KW-0472">Membrane</keyword>
<keyword evidence="10" id="KW-1133">Transmembrane helix</keyword>
<dbReference type="Pfam" id="PF07730">
    <property type="entry name" value="HisKA_3"/>
    <property type="match status" value="1"/>
</dbReference>
<feature type="coiled-coil region" evidence="9">
    <location>
        <begin position="146"/>
        <end position="173"/>
    </location>
</feature>
<comment type="caution">
    <text evidence="13">The sequence shown here is derived from an EMBL/GenBank/DDBJ whole genome shotgun (WGS) entry which is preliminary data.</text>
</comment>
<dbReference type="EC" id="2.7.13.3" evidence="2"/>
<evidence type="ECO:0000313" key="16">
    <source>
        <dbReference type="Proteomes" id="UP000186535"/>
    </source>
</evidence>
<dbReference type="EMBL" id="MPON01000022">
    <property type="protein sequence ID" value="OKA32417.1"/>
    <property type="molecule type" value="Genomic_DNA"/>
</dbReference>
<feature type="transmembrane region" description="Helical" evidence="10">
    <location>
        <begin position="111"/>
        <end position="130"/>
    </location>
</feature>
<evidence type="ECO:0000256" key="10">
    <source>
        <dbReference type="SAM" id="Phobius"/>
    </source>
</evidence>
<keyword evidence="8" id="KW-0902">Two-component regulatory system</keyword>
<feature type="transmembrane region" description="Helical" evidence="10">
    <location>
        <begin position="65"/>
        <end position="82"/>
    </location>
</feature>
<evidence type="ECO:0000256" key="8">
    <source>
        <dbReference type="ARBA" id="ARBA00023012"/>
    </source>
</evidence>
<evidence type="ECO:0000256" key="5">
    <source>
        <dbReference type="ARBA" id="ARBA00022741"/>
    </source>
</evidence>
<dbReference type="Gene3D" id="1.20.5.1930">
    <property type="match status" value="1"/>
</dbReference>
<dbReference type="InterPro" id="IPR050482">
    <property type="entry name" value="Sensor_HK_TwoCompSys"/>
</dbReference>
<keyword evidence="9" id="KW-0175">Coiled coil</keyword>
<dbReference type="Pfam" id="PF02518">
    <property type="entry name" value="HATPase_c"/>
    <property type="match status" value="1"/>
</dbReference>
<keyword evidence="7" id="KW-0067">ATP-binding</keyword>
<dbReference type="AlphaFoldDB" id="A0A150AVW9"/>
<evidence type="ECO:0000256" key="7">
    <source>
        <dbReference type="ARBA" id="ARBA00022840"/>
    </source>
</evidence>
<comment type="catalytic activity">
    <reaction evidence="1">
        <text>ATP + protein L-histidine = ADP + protein N-phospho-L-histidine.</text>
        <dbReference type="EC" id="2.7.13.3"/>
    </reaction>
</comment>
<evidence type="ECO:0000313" key="13">
    <source>
        <dbReference type="EMBL" id="KXX86279.1"/>
    </source>
</evidence>
<evidence type="ECO:0000256" key="2">
    <source>
        <dbReference type="ARBA" id="ARBA00012438"/>
    </source>
</evidence>
<proteinExistence type="predicted"/>
<protein>
    <recommendedName>
        <fullName evidence="2">histidine kinase</fullName>
        <ecNumber evidence="2">2.7.13.3</ecNumber>
    </recommendedName>
</protein>
<feature type="domain" description="Signal transduction histidine kinase subgroup 3 dimerisation and phosphoacceptor" evidence="12">
    <location>
        <begin position="185"/>
        <end position="246"/>
    </location>
</feature>
<reference evidence="13 15" key="1">
    <citation type="submission" date="2015-12" db="EMBL/GenBank/DDBJ databases">
        <title>Bacillus cereus Group isolate.</title>
        <authorList>
            <person name="Kovac J."/>
        </authorList>
    </citation>
    <scope>NUCLEOTIDE SEQUENCE [LARGE SCALE GENOMIC DNA]</scope>
    <source>
        <strain evidence="13 15">FSL W8-0275</strain>
    </source>
</reference>
<evidence type="ECO:0000256" key="1">
    <source>
        <dbReference type="ARBA" id="ARBA00000085"/>
    </source>
</evidence>
<dbReference type="InterPro" id="IPR011712">
    <property type="entry name" value="Sig_transdc_His_kin_sub3_dim/P"/>
</dbReference>
<keyword evidence="6 13" id="KW-0418">Kinase</keyword>
<dbReference type="PATRIC" id="fig|1396.446.peg.3339"/>
<name>A0A150AVW9_BACCE</name>
<keyword evidence="5" id="KW-0547">Nucleotide-binding</keyword>
<dbReference type="InterPro" id="IPR036890">
    <property type="entry name" value="HATPase_C_sf"/>
</dbReference>
<dbReference type="Proteomes" id="UP000186535">
    <property type="component" value="Unassembled WGS sequence"/>
</dbReference>
<dbReference type="GO" id="GO:0000155">
    <property type="term" value="F:phosphorelay sensor kinase activity"/>
    <property type="evidence" value="ECO:0007669"/>
    <property type="project" value="InterPro"/>
</dbReference>
<evidence type="ECO:0000256" key="9">
    <source>
        <dbReference type="SAM" id="Coils"/>
    </source>
</evidence>
<gene>
    <name evidence="13" type="ORF">AT274_10235</name>
    <name evidence="14" type="ORF">BJR07_28460</name>
</gene>
<evidence type="ECO:0000256" key="6">
    <source>
        <dbReference type="ARBA" id="ARBA00022777"/>
    </source>
</evidence>
<reference evidence="14 16" key="2">
    <citation type="submission" date="2016-11" db="EMBL/GenBank/DDBJ databases">
        <title>Identification of Bacillus cereus isolated from egg-white.</title>
        <authorList>
            <person name="Soni A."/>
            <person name="Oey I."/>
            <person name="Silcock P."/>
            <person name="Bremer P."/>
        </authorList>
    </citation>
    <scope>NUCLEOTIDE SEQUENCE [LARGE SCALE GENOMIC DNA]</scope>
    <source>
        <strain evidence="14 16">NZAS03</strain>
    </source>
</reference>